<accession>A0A1H9UNU3</accession>
<dbReference type="SUPFAM" id="SSF109998">
    <property type="entry name" value="Triger factor/SurA peptide-binding domain-like"/>
    <property type="match status" value="1"/>
</dbReference>
<proteinExistence type="predicted"/>
<dbReference type="PROSITE" id="PS51257">
    <property type="entry name" value="PROKAR_LIPOPROTEIN"/>
    <property type="match status" value="1"/>
</dbReference>
<feature type="signal peptide" evidence="1">
    <location>
        <begin position="1"/>
        <end position="26"/>
    </location>
</feature>
<dbReference type="InterPro" id="IPR027304">
    <property type="entry name" value="Trigger_fact/SurA_dom_sf"/>
</dbReference>
<dbReference type="EMBL" id="FOGI01000007">
    <property type="protein sequence ID" value="SES10961.1"/>
    <property type="molecule type" value="Genomic_DNA"/>
</dbReference>
<reference evidence="3" key="1">
    <citation type="submission" date="2016-10" db="EMBL/GenBank/DDBJ databases">
        <authorList>
            <person name="Varghese N."/>
            <person name="Submissions S."/>
        </authorList>
    </citation>
    <scope>NUCLEOTIDE SEQUENCE [LARGE SCALE GENOMIC DNA]</scope>
    <source>
        <strain evidence="3">DSM 44260</strain>
    </source>
</reference>
<evidence type="ECO:0000313" key="3">
    <source>
        <dbReference type="Proteomes" id="UP000199051"/>
    </source>
</evidence>
<gene>
    <name evidence="2" type="ORF">SAMN04487818_107371</name>
</gene>
<dbReference type="STRING" id="155974.SAMN04487818_107371"/>
<protein>
    <submittedName>
        <fullName evidence="2">SurA N-terminal domain-containing protein</fullName>
    </submittedName>
</protein>
<evidence type="ECO:0000256" key="1">
    <source>
        <dbReference type="SAM" id="SignalP"/>
    </source>
</evidence>
<keyword evidence="3" id="KW-1185">Reference proteome</keyword>
<keyword evidence="1" id="KW-0732">Signal</keyword>
<sequence length="330" mass="34758">MTTVIRRRSPFVASLLALGLVLGACASGPSQVNTAAIVGGKTIGVNEVQDLVEKATQAEPAVRVLADQRKLALLSRAILRQLVLHELIEDYSAKQRITVEPAAVTELAEQITGSFKEFPADGSASPEAIVQQAVNRTFPADYLAHDYLLLAQFGTAQLDKLSVTFDFTLVAAAEQGKTGSLRQQALDKAKELSQGLAEAAKVIDADVAAGAQAAKGETLTPGAAPDIAGTVIFGAPANSVIAFQPNPENANWVVAVILKRTQDGKPTAEAQNDPRVATSLGRRLLQTTGQDLGITISPRYGVWDIADMNVAGSESETLGVVMPIKNTPQR</sequence>
<dbReference type="Proteomes" id="UP000199051">
    <property type="component" value="Unassembled WGS sequence"/>
</dbReference>
<dbReference type="RefSeq" id="WP_092779782.1">
    <property type="nucleotide sequence ID" value="NZ_FOGI01000007.1"/>
</dbReference>
<evidence type="ECO:0000313" key="2">
    <source>
        <dbReference type="EMBL" id="SES10961.1"/>
    </source>
</evidence>
<feature type="chain" id="PRO_5038639105" evidence="1">
    <location>
        <begin position="27"/>
        <end position="330"/>
    </location>
</feature>
<organism evidence="2 3">
    <name type="scientific">Actinokineospora terrae</name>
    <dbReference type="NCBI Taxonomy" id="155974"/>
    <lineage>
        <taxon>Bacteria</taxon>
        <taxon>Bacillati</taxon>
        <taxon>Actinomycetota</taxon>
        <taxon>Actinomycetes</taxon>
        <taxon>Pseudonocardiales</taxon>
        <taxon>Pseudonocardiaceae</taxon>
        <taxon>Actinokineospora</taxon>
    </lineage>
</organism>
<dbReference type="AlphaFoldDB" id="A0A1H9UNU3"/>
<dbReference type="Pfam" id="PF13624">
    <property type="entry name" value="SurA_N_3"/>
    <property type="match status" value="1"/>
</dbReference>
<name>A0A1H9UNU3_9PSEU</name>